<evidence type="ECO:0000256" key="2">
    <source>
        <dbReference type="ARBA" id="ARBA00022723"/>
    </source>
</evidence>
<sequence>MASSTSTAPGGLNHYAYATNDMVKTHKFWTEVMRCKFLGAQRQGGEPDKYSGETLGSFLHCFYGLADGSAVAFFELANNFTKTDDGIPAFTKHLALSVNSRDELYDWMAHFKSCGVDVKGEIDHDGLWYSIYVIDPNGQMVELTWQSRPFNEKDVEEGLEIMRQWREDKAGDTNEKPYQCDCGATFSRRDLLKRHQSIGHAPNTPSSQPFSSLPAVYEPNNVLSNKDETYLGVRPPLLESTESLITQVGSSGRNGQVEEERLEANLLFNPQDLSVFQDLDMFNNNLGLNDDWYFPSEPSLVRIFPGDFASNNMPTTSIANPPNGHPSGAEQILSKLPTDREAVAEFGVLTFPILVVTNHHRERLSETLMLCHSTHAANNLPSCHSLSRFINGFFDGFYPHLPMVHIPTFKIEECEPEMLLAMCALGAESRHENRKAALLFHAAKDILHARGKEWADIEIASGASEGSSTFPNQRAFNSTDKIMQCRRYMREARCAFLLVAFATWQREESIHREAFDLQSFLARCVRESQLKEADDSSVTNADSWHLWIQQETDRRVKLFSFSFLTLQSIAFGTPPAILADEINVRLPCSCLEWIAPNEQKWKHVRRPGHQEQMLFQDALCHVMKNTRDTNLKGTLPVPSPLSNYILLHAIIQRILLAYHTLGPYNDVNNTVLNGQKEVMRNSLYAWTSLWQQAPESSLDPRNPNGPVTYTSTALLGVAYIRLGLDLGSYRILQSRDAREIANRLLQIPRLPSGPHLLPAILHATHALSIPVKLGVNYVARSHAFVWSVQHSLCGLEFAIFLSKWLLCIADNQTRRPLDEHEARLVNWISDIVEEGRTSADEDLWSRPSDLSDCSYLGFAVVKLWARLIKGNGQWSLFEVVGDGLDLYANTCEQNLINSQTAMSESR</sequence>
<dbReference type="GO" id="GO:0000978">
    <property type="term" value="F:RNA polymerase II cis-regulatory region sequence-specific DNA binding"/>
    <property type="evidence" value="ECO:0007669"/>
    <property type="project" value="InterPro"/>
</dbReference>
<keyword evidence="4 7" id="KW-0863">Zinc-finger</keyword>
<reference evidence="10 11" key="1">
    <citation type="submission" date="2016-09" db="EMBL/GenBank/DDBJ databases">
        <title>Aspergillus awamori IFM 58123T.</title>
        <authorList>
            <person name="Kusuya Y."/>
            <person name="Shimizu M."/>
            <person name="Takahashi H."/>
            <person name="Yaguchi T."/>
        </authorList>
    </citation>
    <scope>NUCLEOTIDE SEQUENCE [LARGE SCALE GENOMIC DNA]</scope>
    <source>
        <strain evidence="10 11">IFM 58123</strain>
    </source>
</reference>
<feature type="domain" description="C2H2-type" evidence="8">
    <location>
        <begin position="178"/>
        <end position="205"/>
    </location>
</feature>
<gene>
    <name evidence="10" type="ORF">AAWM_05869</name>
</gene>
<dbReference type="PROSITE" id="PS51819">
    <property type="entry name" value="VOC"/>
    <property type="match status" value="1"/>
</dbReference>
<keyword evidence="5" id="KW-0862">Zinc</keyword>
<dbReference type="GO" id="GO:0000785">
    <property type="term" value="C:chromatin"/>
    <property type="evidence" value="ECO:0007669"/>
    <property type="project" value="TreeGrafter"/>
</dbReference>
<feature type="domain" description="VOC" evidence="9">
    <location>
        <begin position="11"/>
        <end position="146"/>
    </location>
</feature>
<dbReference type="GO" id="GO:0008270">
    <property type="term" value="F:zinc ion binding"/>
    <property type="evidence" value="ECO:0007669"/>
    <property type="project" value="UniProtKB-KW"/>
</dbReference>
<dbReference type="GO" id="GO:0006351">
    <property type="term" value="P:DNA-templated transcription"/>
    <property type="evidence" value="ECO:0007669"/>
    <property type="project" value="InterPro"/>
</dbReference>
<proteinExistence type="predicted"/>
<dbReference type="PANTHER" id="PTHR40626:SF10">
    <property type="entry name" value="C2H2-TYPE DOMAIN-CONTAINING PROTEIN"/>
    <property type="match status" value="1"/>
</dbReference>
<name>A0A401KUK1_ASPAW</name>
<comment type="subcellular location">
    <subcellularLocation>
        <location evidence="1">Nucleus</location>
    </subcellularLocation>
</comment>
<dbReference type="Gene3D" id="3.30.160.60">
    <property type="entry name" value="Classic Zinc Finger"/>
    <property type="match status" value="1"/>
</dbReference>
<evidence type="ECO:0000256" key="6">
    <source>
        <dbReference type="ARBA" id="ARBA00023242"/>
    </source>
</evidence>
<dbReference type="Gene3D" id="3.10.180.10">
    <property type="entry name" value="2,3-Dihydroxybiphenyl 1,2-Dioxygenase, domain 1"/>
    <property type="match status" value="1"/>
</dbReference>
<dbReference type="Pfam" id="PF04082">
    <property type="entry name" value="Fungal_trans"/>
    <property type="match status" value="1"/>
</dbReference>
<evidence type="ECO:0000256" key="1">
    <source>
        <dbReference type="ARBA" id="ARBA00004123"/>
    </source>
</evidence>
<dbReference type="GO" id="GO:0005634">
    <property type="term" value="C:nucleus"/>
    <property type="evidence" value="ECO:0007669"/>
    <property type="project" value="UniProtKB-SubCell"/>
</dbReference>
<dbReference type="CDD" id="cd06587">
    <property type="entry name" value="VOC"/>
    <property type="match status" value="1"/>
</dbReference>
<evidence type="ECO:0000259" key="8">
    <source>
        <dbReference type="PROSITE" id="PS50157"/>
    </source>
</evidence>
<dbReference type="InterPro" id="IPR037523">
    <property type="entry name" value="VOC_core"/>
</dbReference>
<dbReference type="STRING" id="105351.A0A401KUK1"/>
<dbReference type="InterPro" id="IPR051059">
    <property type="entry name" value="VerF-like"/>
</dbReference>
<dbReference type="InterPro" id="IPR013087">
    <property type="entry name" value="Znf_C2H2_type"/>
</dbReference>
<evidence type="ECO:0000259" key="9">
    <source>
        <dbReference type="PROSITE" id="PS51819"/>
    </source>
</evidence>
<dbReference type="GO" id="GO:0000981">
    <property type="term" value="F:DNA-binding transcription factor activity, RNA polymerase II-specific"/>
    <property type="evidence" value="ECO:0007669"/>
    <property type="project" value="InterPro"/>
</dbReference>
<dbReference type="EMBL" id="BDHI01000014">
    <property type="protein sequence ID" value="GCB22984.1"/>
    <property type="molecule type" value="Genomic_DNA"/>
</dbReference>
<dbReference type="InterPro" id="IPR036236">
    <property type="entry name" value="Znf_C2H2_sf"/>
</dbReference>
<keyword evidence="2" id="KW-0479">Metal-binding</keyword>
<evidence type="ECO:0000256" key="7">
    <source>
        <dbReference type="PROSITE-ProRule" id="PRU00042"/>
    </source>
</evidence>
<protein>
    <recommendedName>
        <fullName evidence="12">C2H2-type domain-containing protein</fullName>
    </recommendedName>
</protein>
<dbReference type="Pfam" id="PF00903">
    <property type="entry name" value="Glyoxalase"/>
    <property type="match status" value="1"/>
</dbReference>
<dbReference type="AlphaFoldDB" id="A0A401KUK1"/>
<evidence type="ECO:0000313" key="10">
    <source>
        <dbReference type="EMBL" id="GCB22984.1"/>
    </source>
</evidence>
<dbReference type="SUPFAM" id="SSF57667">
    <property type="entry name" value="beta-beta-alpha zinc fingers"/>
    <property type="match status" value="1"/>
</dbReference>
<evidence type="ECO:0000313" key="11">
    <source>
        <dbReference type="Proteomes" id="UP000286921"/>
    </source>
</evidence>
<dbReference type="InterPro" id="IPR007219">
    <property type="entry name" value="XnlR_reg_dom"/>
</dbReference>
<comment type="caution">
    <text evidence="10">The sequence shown here is derived from an EMBL/GenBank/DDBJ whole genome shotgun (WGS) entry which is preliminary data.</text>
</comment>
<dbReference type="PROSITE" id="PS50157">
    <property type="entry name" value="ZINC_FINGER_C2H2_2"/>
    <property type="match status" value="1"/>
</dbReference>
<dbReference type="CDD" id="cd12148">
    <property type="entry name" value="fungal_TF_MHR"/>
    <property type="match status" value="1"/>
</dbReference>
<evidence type="ECO:0000256" key="3">
    <source>
        <dbReference type="ARBA" id="ARBA00022737"/>
    </source>
</evidence>
<accession>A0A401KUK1</accession>
<dbReference type="InterPro" id="IPR004360">
    <property type="entry name" value="Glyas_Fos-R_dOase_dom"/>
</dbReference>
<dbReference type="SUPFAM" id="SSF54593">
    <property type="entry name" value="Glyoxalase/Bleomycin resistance protein/Dihydroxybiphenyl dioxygenase"/>
    <property type="match status" value="1"/>
</dbReference>
<keyword evidence="6" id="KW-0539">Nucleus</keyword>
<keyword evidence="11" id="KW-1185">Reference proteome</keyword>
<evidence type="ECO:0000256" key="5">
    <source>
        <dbReference type="ARBA" id="ARBA00022833"/>
    </source>
</evidence>
<organism evidence="10 11">
    <name type="scientific">Aspergillus awamori</name>
    <name type="common">Black koji mold</name>
    <dbReference type="NCBI Taxonomy" id="105351"/>
    <lineage>
        <taxon>Eukaryota</taxon>
        <taxon>Fungi</taxon>
        <taxon>Dikarya</taxon>
        <taxon>Ascomycota</taxon>
        <taxon>Pezizomycotina</taxon>
        <taxon>Eurotiomycetes</taxon>
        <taxon>Eurotiomycetidae</taxon>
        <taxon>Eurotiales</taxon>
        <taxon>Aspergillaceae</taxon>
        <taxon>Aspergillus</taxon>
    </lineage>
</organism>
<dbReference type="InterPro" id="IPR029068">
    <property type="entry name" value="Glyas_Bleomycin-R_OHBP_Dase"/>
</dbReference>
<evidence type="ECO:0000256" key="4">
    <source>
        <dbReference type="ARBA" id="ARBA00022771"/>
    </source>
</evidence>
<dbReference type="PANTHER" id="PTHR40626">
    <property type="entry name" value="MIP31509P"/>
    <property type="match status" value="1"/>
</dbReference>
<evidence type="ECO:0008006" key="12">
    <source>
        <dbReference type="Google" id="ProtNLM"/>
    </source>
</evidence>
<dbReference type="Proteomes" id="UP000286921">
    <property type="component" value="Unassembled WGS sequence"/>
</dbReference>
<keyword evidence="3" id="KW-0677">Repeat</keyword>